<evidence type="ECO:0000256" key="1">
    <source>
        <dbReference type="SAM" id="Phobius"/>
    </source>
</evidence>
<reference evidence="2 3" key="1">
    <citation type="submission" date="2019-07" db="EMBL/GenBank/DDBJ databases">
        <title>Genomic Encyclopedia of Type Strains, Phase IV (KMG-IV): sequencing the most valuable type-strain genomes for metagenomic binning, comparative biology and taxonomic classification.</title>
        <authorList>
            <person name="Goeker M."/>
        </authorList>
    </citation>
    <scope>NUCLEOTIDE SEQUENCE [LARGE SCALE GENOMIC DNA]</scope>
    <source>
        <strain evidence="2 3">DSM 44831</strain>
    </source>
</reference>
<name>A0ABQ6YM61_9NOCA</name>
<dbReference type="EMBL" id="VMSD01000005">
    <property type="protein sequence ID" value="KAF0846556.1"/>
    <property type="molecule type" value="Genomic_DNA"/>
</dbReference>
<evidence type="ECO:0000313" key="3">
    <source>
        <dbReference type="Proteomes" id="UP000798951"/>
    </source>
</evidence>
<sequence>MQNTATRRAHESSPAITAAAIVGAILLVGGAATSTFALEPHAAATEDSGRTGSALAFFSLVFAITVLVTLTVALRWSLTFRINGLGNLPAVAMTVVLAVEVVITRAWDGISDIAVLLHKDPPISVTLAVAAWALVVTGTVLVVCAAFTPPTRWTLAPRSRGVYAVIGIVICCAAVAFAIHASRDVQNAM</sequence>
<keyword evidence="1" id="KW-0812">Transmembrane</keyword>
<feature type="transmembrane region" description="Helical" evidence="1">
    <location>
        <begin position="53"/>
        <end position="76"/>
    </location>
</feature>
<feature type="transmembrane region" description="Helical" evidence="1">
    <location>
        <begin position="88"/>
        <end position="107"/>
    </location>
</feature>
<protein>
    <submittedName>
        <fullName evidence="2">Uncharacterized protein</fullName>
    </submittedName>
</protein>
<feature type="transmembrane region" description="Helical" evidence="1">
    <location>
        <begin position="161"/>
        <end position="181"/>
    </location>
</feature>
<dbReference type="Proteomes" id="UP000798951">
    <property type="component" value="Unassembled WGS sequence"/>
</dbReference>
<keyword evidence="3" id="KW-1185">Reference proteome</keyword>
<proteinExistence type="predicted"/>
<feature type="transmembrane region" description="Helical" evidence="1">
    <location>
        <begin position="127"/>
        <end position="149"/>
    </location>
</feature>
<dbReference type="RefSeq" id="WP_067985415.1">
    <property type="nucleotide sequence ID" value="NZ_VMSD01000005.1"/>
</dbReference>
<keyword evidence="1" id="KW-1133">Transmembrane helix</keyword>
<gene>
    <name evidence="2" type="ORF">FNL39_105472</name>
</gene>
<organism evidence="2 3">
    <name type="scientific">Nocardia caishijiensis</name>
    <dbReference type="NCBI Taxonomy" id="184756"/>
    <lineage>
        <taxon>Bacteria</taxon>
        <taxon>Bacillati</taxon>
        <taxon>Actinomycetota</taxon>
        <taxon>Actinomycetes</taxon>
        <taxon>Mycobacteriales</taxon>
        <taxon>Nocardiaceae</taxon>
        <taxon>Nocardia</taxon>
    </lineage>
</organism>
<accession>A0ABQ6YM61</accession>
<evidence type="ECO:0000313" key="2">
    <source>
        <dbReference type="EMBL" id="KAF0846556.1"/>
    </source>
</evidence>
<keyword evidence="1" id="KW-0472">Membrane</keyword>
<comment type="caution">
    <text evidence="2">The sequence shown here is derived from an EMBL/GenBank/DDBJ whole genome shotgun (WGS) entry which is preliminary data.</text>
</comment>